<organism evidence="1 2">
    <name type="scientific">Rhizophagus irregularis</name>
    <dbReference type="NCBI Taxonomy" id="588596"/>
    <lineage>
        <taxon>Eukaryota</taxon>
        <taxon>Fungi</taxon>
        <taxon>Fungi incertae sedis</taxon>
        <taxon>Mucoromycota</taxon>
        <taxon>Glomeromycotina</taxon>
        <taxon>Glomeromycetes</taxon>
        <taxon>Glomerales</taxon>
        <taxon>Glomeraceae</taxon>
        <taxon>Rhizophagus</taxon>
    </lineage>
</organism>
<evidence type="ECO:0000313" key="1">
    <source>
        <dbReference type="EMBL" id="PKC14515.1"/>
    </source>
</evidence>
<dbReference type="AlphaFoldDB" id="A0A2N0Q606"/>
<reference evidence="1 2" key="1">
    <citation type="submission" date="2016-04" db="EMBL/GenBank/DDBJ databases">
        <title>Genome analyses suggest a sexual origin of heterokaryosis in a supposedly ancient asexual fungus.</title>
        <authorList>
            <person name="Ropars J."/>
            <person name="Sedzielewska K."/>
            <person name="Noel J."/>
            <person name="Charron P."/>
            <person name="Farinelli L."/>
            <person name="Marton T."/>
            <person name="Kruger M."/>
            <person name="Pelin A."/>
            <person name="Brachmann A."/>
            <person name="Corradi N."/>
        </authorList>
    </citation>
    <scope>NUCLEOTIDE SEQUENCE [LARGE SCALE GENOMIC DNA]</scope>
    <source>
        <strain evidence="1 2">A5</strain>
    </source>
</reference>
<name>A0A2N0Q606_9GLOM</name>
<gene>
    <name evidence="1" type="ORF">RhiirA5_495303</name>
</gene>
<protein>
    <submittedName>
        <fullName evidence="1">Uncharacterized protein</fullName>
    </submittedName>
</protein>
<accession>A0A2N0Q606</accession>
<dbReference type="Proteomes" id="UP000232722">
    <property type="component" value="Unassembled WGS sequence"/>
</dbReference>
<comment type="caution">
    <text evidence="1">The sequence shown here is derived from an EMBL/GenBank/DDBJ whole genome shotgun (WGS) entry which is preliminary data.</text>
</comment>
<sequence length="95" mass="10535">MKNNKLVWLLSCTSSTTTITTITTSNTTIFTRLFIKNPSTPLSKSRSLSSSLTNPVKANIKERECLVIVLIVLFSIIGKIGDEGFNKLVIENELF</sequence>
<evidence type="ECO:0000313" key="2">
    <source>
        <dbReference type="Proteomes" id="UP000232722"/>
    </source>
</evidence>
<reference evidence="1 2" key="2">
    <citation type="submission" date="2017-09" db="EMBL/GenBank/DDBJ databases">
        <title>Extensive intraspecific genome diversity in a model arbuscular mycorrhizal fungus.</title>
        <authorList>
            <person name="Chen E.C."/>
            <person name="Morin E."/>
            <person name="Beaudet D."/>
            <person name="Noel J."/>
            <person name="Ndikumana S."/>
            <person name="Charron P."/>
            <person name="St-Onge C."/>
            <person name="Giorgi J."/>
            <person name="Grigoriev I.V."/>
            <person name="Roux C."/>
            <person name="Martin F.M."/>
            <person name="Corradi N."/>
        </authorList>
    </citation>
    <scope>NUCLEOTIDE SEQUENCE [LARGE SCALE GENOMIC DNA]</scope>
    <source>
        <strain evidence="1 2">A5</strain>
    </source>
</reference>
<proteinExistence type="predicted"/>
<dbReference type="EMBL" id="LLXJ01000131">
    <property type="protein sequence ID" value="PKC14515.1"/>
    <property type="molecule type" value="Genomic_DNA"/>
</dbReference>